<dbReference type="InterPro" id="IPR027417">
    <property type="entry name" value="P-loop_NTPase"/>
</dbReference>
<feature type="chain" id="PRO_5034985393" evidence="2">
    <location>
        <begin position="19"/>
        <end position="343"/>
    </location>
</feature>
<dbReference type="EMBL" id="LUCM01005202">
    <property type="protein sequence ID" value="KAA0193183.1"/>
    <property type="molecule type" value="Genomic_DNA"/>
</dbReference>
<dbReference type="Proteomes" id="UP000728185">
    <property type="component" value="Unassembled WGS sequence"/>
</dbReference>
<feature type="domain" description="ABC transporter" evidence="3">
    <location>
        <begin position="24"/>
        <end position="114"/>
    </location>
</feature>
<dbReference type="Pfam" id="PF00005">
    <property type="entry name" value="ABC_tran"/>
    <property type="match status" value="1"/>
</dbReference>
<sequence>MPIFLLLLKLYSFRISVCFKWNFQAQQSIGYCPQFDALLTYLTGRETLEFYGRLRGLHGGLIRVEIERLLHELHLTHHADVAVKYYSGGQRRKLSVAVALLGDSPLLCLDEPTTGVDPISRRRVWSAIIRHNQRGRTVLLSSHSIEECEVLCSRVAIMVNGRFKCLGTCQHLKDRFGRGYNLAIQVSARPRSPSESIENSPNESRRSSGSDLLTASDTDMVASENPMCQVALNNVVSQTMRFVTQSFPEAQLIDRHQGLLQYHFPLPIRGSLDLGRIFRLIEENKSRLNVVNYSVCQTTLEQIFIDLAKLQQRSRADLPGVWSCFPIRCESCASCGCCGPSDP</sequence>
<evidence type="ECO:0000259" key="3">
    <source>
        <dbReference type="Pfam" id="PF00005"/>
    </source>
</evidence>
<dbReference type="GO" id="GO:0005319">
    <property type="term" value="F:lipid transporter activity"/>
    <property type="evidence" value="ECO:0007669"/>
    <property type="project" value="TreeGrafter"/>
</dbReference>
<dbReference type="GO" id="GO:0005524">
    <property type="term" value="F:ATP binding"/>
    <property type="evidence" value="ECO:0007669"/>
    <property type="project" value="UniProtKB-KW"/>
</dbReference>
<dbReference type="PANTHER" id="PTHR19229">
    <property type="entry name" value="ATP-BINDING CASSETTE TRANSPORTER SUBFAMILY A ABCA"/>
    <property type="match status" value="1"/>
</dbReference>
<dbReference type="Pfam" id="PF23321">
    <property type="entry name" value="R1_ABCA1"/>
    <property type="match status" value="1"/>
</dbReference>
<dbReference type="InterPro" id="IPR056264">
    <property type="entry name" value="R2_ABCA1-4-like"/>
</dbReference>
<dbReference type="GO" id="GO:0016887">
    <property type="term" value="F:ATP hydrolysis activity"/>
    <property type="evidence" value="ECO:0007669"/>
    <property type="project" value="InterPro"/>
</dbReference>
<reference evidence="5" key="1">
    <citation type="submission" date="2019-05" db="EMBL/GenBank/DDBJ databases">
        <title>Annotation for the trematode Fasciolopsis buski.</title>
        <authorList>
            <person name="Choi Y.-J."/>
        </authorList>
    </citation>
    <scope>NUCLEOTIDE SEQUENCE</scope>
    <source>
        <strain evidence="5">HT</strain>
        <tissue evidence="5">Whole worm</tissue>
    </source>
</reference>
<dbReference type="AlphaFoldDB" id="A0A8E0VJM8"/>
<evidence type="ECO:0000256" key="2">
    <source>
        <dbReference type="SAM" id="SignalP"/>
    </source>
</evidence>
<comment type="caution">
    <text evidence="5">The sequence shown here is derived from an EMBL/GenBank/DDBJ whole genome shotgun (WGS) entry which is preliminary data.</text>
</comment>
<keyword evidence="5" id="KW-0067">ATP-binding</keyword>
<feature type="domain" description="ABCA1-4-like C-terminal R2 regulatory" evidence="4">
    <location>
        <begin position="236"/>
        <end position="297"/>
    </location>
</feature>
<keyword evidence="6" id="KW-1185">Reference proteome</keyword>
<keyword evidence="2" id="KW-0732">Signal</keyword>
<accession>A0A8E0VJM8</accession>
<dbReference type="Gene3D" id="3.40.50.300">
    <property type="entry name" value="P-loop containing nucleotide triphosphate hydrolases"/>
    <property type="match status" value="1"/>
</dbReference>
<gene>
    <name evidence="5" type="ORF">FBUS_02515</name>
</gene>
<protein>
    <submittedName>
        <fullName evidence="5">Retinal-specific ATP-binding cassette transporter</fullName>
    </submittedName>
</protein>
<name>A0A8E0VJM8_9TREM</name>
<evidence type="ECO:0000313" key="5">
    <source>
        <dbReference type="EMBL" id="KAA0193183.1"/>
    </source>
</evidence>
<dbReference type="PROSITE" id="PS00211">
    <property type="entry name" value="ABC_TRANSPORTER_1"/>
    <property type="match status" value="1"/>
</dbReference>
<evidence type="ECO:0000256" key="1">
    <source>
        <dbReference type="SAM" id="MobiDB-lite"/>
    </source>
</evidence>
<dbReference type="InterPro" id="IPR026082">
    <property type="entry name" value="ABCA"/>
</dbReference>
<organism evidence="5 6">
    <name type="scientific">Fasciolopsis buskii</name>
    <dbReference type="NCBI Taxonomy" id="27845"/>
    <lineage>
        <taxon>Eukaryota</taxon>
        <taxon>Metazoa</taxon>
        <taxon>Spiralia</taxon>
        <taxon>Lophotrochozoa</taxon>
        <taxon>Platyhelminthes</taxon>
        <taxon>Trematoda</taxon>
        <taxon>Digenea</taxon>
        <taxon>Plagiorchiida</taxon>
        <taxon>Echinostomata</taxon>
        <taxon>Echinostomatoidea</taxon>
        <taxon>Fasciolidae</taxon>
        <taxon>Fasciolopsis</taxon>
    </lineage>
</organism>
<feature type="compositionally biased region" description="Low complexity" evidence="1">
    <location>
        <begin position="191"/>
        <end position="202"/>
    </location>
</feature>
<dbReference type="GO" id="GO:0016020">
    <property type="term" value="C:membrane"/>
    <property type="evidence" value="ECO:0007669"/>
    <property type="project" value="InterPro"/>
</dbReference>
<proteinExistence type="predicted"/>
<dbReference type="OrthoDB" id="15927at2759"/>
<dbReference type="SUPFAM" id="SSF52540">
    <property type="entry name" value="P-loop containing nucleoside triphosphate hydrolases"/>
    <property type="match status" value="1"/>
</dbReference>
<feature type="region of interest" description="Disordered" evidence="1">
    <location>
        <begin position="191"/>
        <end position="212"/>
    </location>
</feature>
<dbReference type="InterPro" id="IPR017871">
    <property type="entry name" value="ABC_transporter-like_CS"/>
</dbReference>
<evidence type="ECO:0000259" key="4">
    <source>
        <dbReference type="Pfam" id="PF23321"/>
    </source>
</evidence>
<dbReference type="InterPro" id="IPR003439">
    <property type="entry name" value="ABC_transporter-like_ATP-bd"/>
</dbReference>
<dbReference type="GO" id="GO:0140359">
    <property type="term" value="F:ABC-type transporter activity"/>
    <property type="evidence" value="ECO:0007669"/>
    <property type="project" value="InterPro"/>
</dbReference>
<feature type="signal peptide" evidence="2">
    <location>
        <begin position="1"/>
        <end position="18"/>
    </location>
</feature>
<evidence type="ECO:0000313" key="6">
    <source>
        <dbReference type="Proteomes" id="UP000728185"/>
    </source>
</evidence>
<keyword evidence="5" id="KW-0547">Nucleotide-binding</keyword>
<dbReference type="PANTHER" id="PTHR19229:SF250">
    <property type="entry name" value="ABC TRANSPORTER DOMAIN-CONTAINING PROTEIN-RELATED"/>
    <property type="match status" value="1"/>
</dbReference>